<keyword evidence="1" id="KW-1133">Transmembrane helix</keyword>
<dbReference type="Proteomes" id="UP001488805">
    <property type="component" value="Unassembled WGS sequence"/>
</dbReference>
<evidence type="ECO:0000256" key="1">
    <source>
        <dbReference type="SAM" id="Phobius"/>
    </source>
</evidence>
<keyword evidence="1" id="KW-0472">Membrane</keyword>
<evidence type="ECO:0000313" key="3">
    <source>
        <dbReference type="Proteomes" id="UP001488805"/>
    </source>
</evidence>
<keyword evidence="1" id="KW-0812">Transmembrane</keyword>
<reference evidence="2 3" key="1">
    <citation type="journal article" date="2024" name="Genome Biol. Evol.">
        <title>Chromosome-level genome assembly of the viviparous eelpout Zoarces viviparus.</title>
        <authorList>
            <person name="Fuhrmann N."/>
            <person name="Brasseur M.V."/>
            <person name="Bakowski C.E."/>
            <person name="Podsiadlowski L."/>
            <person name="Prost S."/>
            <person name="Krehenwinkel H."/>
            <person name="Mayer C."/>
        </authorList>
    </citation>
    <scope>NUCLEOTIDE SEQUENCE [LARGE SCALE GENOMIC DNA]</scope>
    <source>
        <strain evidence="2">NO-MEL_2022_Ind0_liver</strain>
    </source>
</reference>
<evidence type="ECO:0000313" key="2">
    <source>
        <dbReference type="EMBL" id="KAK9542677.1"/>
    </source>
</evidence>
<accession>A0AAW1G672</accession>
<gene>
    <name evidence="2" type="ORF">VZT92_000518</name>
</gene>
<sequence length="98" mass="10503">MSPHVHPSNCHRGCIKGANLQQSRLWPASALPLSFVFSTVVSASALIIDVSPCIRQTMLDRPWEVCGAAGRGTKQAPTHCVGLNLPRKATEERGGEVV</sequence>
<keyword evidence="3" id="KW-1185">Reference proteome</keyword>
<protein>
    <submittedName>
        <fullName evidence="2">Uncharacterized protein</fullName>
    </submittedName>
</protein>
<dbReference type="AlphaFoldDB" id="A0AAW1G672"/>
<feature type="transmembrane region" description="Helical" evidence="1">
    <location>
        <begin position="30"/>
        <end position="48"/>
    </location>
</feature>
<proteinExistence type="predicted"/>
<comment type="caution">
    <text evidence="2">The sequence shown here is derived from an EMBL/GenBank/DDBJ whole genome shotgun (WGS) entry which is preliminary data.</text>
</comment>
<dbReference type="EMBL" id="JBCEZU010000001">
    <property type="protein sequence ID" value="KAK9542677.1"/>
    <property type="molecule type" value="Genomic_DNA"/>
</dbReference>
<name>A0AAW1G672_ZOAVI</name>
<organism evidence="2 3">
    <name type="scientific">Zoarces viviparus</name>
    <name type="common">Viviparous eelpout</name>
    <name type="synonym">Blennius viviparus</name>
    <dbReference type="NCBI Taxonomy" id="48416"/>
    <lineage>
        <taxon>Eukaryota</taxon>
        <taxon>Metazoa</taxon>
        <taxon>Chordata</taxon>
        <taxon>Craniata</taxon>
        <taxon>Vertebrata</taxon>
        <taxon>Euteleostomi</taxon>
        <taxon>Actinopterygii</taxon>
        <taxon>Neopterygii</taxon>
        <taxon>Teleostei</taxon>
        <taxon>Neoteleostei</taxon>
        <taxon>Acanthomorphata</taxon>
        <taxon>Eupercaria</taxon>
        <taxon>Perciformes</taxon>
        <taxon>Cottioidei</taxon>
        <taxon>Zoarcales</taxon>
        <taxon>Zoarcidae</taxon>
        <taxon>Zoarcinae</taxon>
        <taxon>Zoarces</taxon>
    </lineage>
</organism>